<evidence type="ECO:0000313" key="3">
    <source>
        <dbReference type="Proteomes" id="UP000741360"/>
    </source>
</evidence>
<dbReference type="Proteomes" id="UP000741360">
    <property type="component" value="Unassembled WGS sequence"/>
</dbReference>
<reference evidence="2" key="1">
    <citation type="submission" date="2020-07" db="EMBL/GenBank/DDBJ databases">
        <title>Huge and variable diversity of episymbiotic CPR bacteria and DPANN archaea in groundwater ecosystems.</title>
        <authorList>
            <person name="He C.Y."/>
            <person name="Keren R."/>
            <person name="Whittaker M."/>
            <person name="Farag I.F."/>
            <person name="Doudna J."/>
            <person name="Cate J.H.D."/>
            <person name="Banfield J.F."/>
        </authorList>
    </citation>
    <scope>NUCLEOTIDE SEQUENCE</scope>
    <source>
        <strain evidence="2">NC_groundwater_717_Ag_S-0.2um_59_8</strain>
    </source>
</reference>
<accession>A0A932GPX0</accession>
<name>A0A932GPX0_UNCTE</name>
<proteinExistence type="predicted"/>
<feature type="region of interest" description="Disordered" evidence="1">
    <location>
        <begin position="1"/>
        <end position="22"/>
    </location>
</feature>
<comment type="caution">
    <text evidence="2">The sequence shown here is derived from an EMBL/GenBank/DDBJ whole genome shotgun (WGS) entry which is preliminary data.</text>
</comment>
<dbReference type="AlphaFoldDB" id="A0A932GPX0"/>
<gene>
    <name evidence="2" type="ORF">HYY65_06680</name>
</gene>
<evidence type="ECO:0000313" key="2">
    <source>
        <dbReference type="EMBL" id="MBI3014732.1"/>
    </source>
</evidence>
<protein>
    <submittedName>
        <fullName evidence="2">Uncharacterized protein</fullName>
    </submittedName>
</protein>
<evidence type="ECO:0000256" key="1">
    <source>
        <dbReference type="SAM" id="MobiDB-lite"/>
    </source>
</evidence>
<dbReference type="EMBL" id="JACPSX010000120">
    <property type="protein sequence ID" value="MBI3014732.1"/>
    <property type="molecule type" value="Genomic_DNA"/>
</dbReference>
<organism evidence="2 3">
    <name type="scientific">Tectimicrobiota bacterium</name>
    <dbReference type="NCBI Taxonomy" id="2528274"/>
    <lineage>
        <taxon>Bacteria</taxon>
        <taxon>Pseudomonadati</taxon>
        <taxon>Nitrospinota/Tectimicrobiota group</taxon>
        <taxon>Candidatus Tectimicrobiota</taxon>
    </lineage>
</organism>
<sequence>MRCWSPYKSPSGDSPTSRHPTYYKKCPRCGTEYHTEQEYREKTKKTLFTTVSFGICRCGYDLEKDQNAKKSG</sequence>